<evidence type="ECO:0000256" key="3">
    <source>
        <dbReference type="ARBA" id="ARBA00023002"/>
    </source>
</evidence>
<keyword evidence="1" id="KW-0001">2Fe-2S</keyword>
<keyword evidence="4" id="KW-0408">Iron</keyword>
<sequence length="584" mass="65807">MADEPSYRADARLHLSGRAVFARVVAQHLADSPHKILTGHFRMVFVDGVPSTKNRLGCVPKRPYQSLEMEVMSVKSDKLEDQKSAGGAPVAKKLIPYGGYYTNKVPGHDPELTETGPGTPLGEFMRAFWHPVCMSIELTDTPRFLKILGEELVAFRDGSGRVGVLHAHCVHRGASLEYGAIMEHGIRCCYHGMVFDVDGTCLHVPFPKGEEREAQRYACSIRQGAYKAVERNGLVFAYMGPPETEPPFPEWEGDFTVLPGDELVPYSNFQHCNWLQVQDNAADNYHPTALHAGKNVVNERYQGTTFDEVGAASMEVAPDMHFVPVQQGRSLACAGARRVDKDRLFVRVQHQVLPNLSLHAYTSEDGSQKKLFSRFHIIRWTVPVDDENSKMIGWRVMGPGIDTRGVGDKSLVGYESIDFLEGQVAMRRPERFGKYKLEDVPPIPPNHREREHYKDAQYAPGDYEAIISQRPIAVHALEHPTRFDAGLFQFRKMLRDAVRGTNPAASARAFAEWFRERGGAPNSYCSGNVFEIAEGETVEEEVRRRRMVTKRLIDILNQAESMQGNERDTFVRNSFEELEQSMKR</sequence>
<dbReference type="Proteomes" id="UP000494363">
    <property type="component" value="Unassembled WGS sequence"/>
</dbReference>
<organism evidence="7 8">
    <name type="scientific">Paraburkholderia humisilvae</name>
    <dbReference type="NCBI Taxonomy" id="627669"/>
    <lineage>
        <taxon>Bacteria</taxon>
        <taxon>Pseudomonadati</taxon>
        <taxon>Pseudomonadota</taxon>
        <taxon>Betaproteobacteria</taxon>
        <taxon>Burkholderiales</taxon>
        <taxon>Burkholderiaceae</taxon>
        <taxon>Paraburkholderia</taxon>
    </lineage>
</organism>
<dbReference type="PANTHER" id="PTHR21266">
    <property type="entry name" value="IRON-SULFUR DOMAIN CONTAINING PROTEIN"/>
    <property type="match status" value="1"/>
</dbReference>
<dbReference type="GO" id="GO:0051537">
    <property type="term" value="F:2 iron, 2 sulfur cluster binding"/>
    <property type="evidence" value="ECO:0007669"/>
    <property type="project" value="UniProtKB-KW"/>
</dbReference>
<dbReference type="PROSITE" id="PS51296">
    <property type="entry name" value="RIESKE"/>
    <property type="match status" value="1"/>
</dbReference>
<accession>A0A6J5DVT7</accession>
<dbReference type="InterPro" id="IPR050584">
    <property type="entry name" value="Cholesterol_7-desaturase"/>
</dbReference>
<keyword evidence="2" id="KW-0479">Metal-binding</keyword>
<feature type="domain" description="Rieske" evidence="6">
    <location>
        <begin position="129"/>
        <end position="237"/>
    </location>
</feature>
<dbReference type="SUPFAM" id="SSF55961">
    <property type="entry name" value="Bet v1-like"/>
    <property type="match status" value="1"/>
</dbReference>
<dbReference type="SUPFAM" id="SSF50022">
    <property type="entry name" value="ISP domain"/>
    <property type="match status" value="1"/>
</dbReference>
<evidence type="ECO:0000313" key="7">
    <source>
        <dbReference type="EMBL" id="CAB3757056.1"/>
    </source>
</evidence>
<dbReference type="InterPro" id="IPR017941">
    <property type="entry name" value="Rieske_2Fe-2S"/>
</dbReference>
<evidence type="ECO:0000256" key="4">
    <source>
        <dbReference type="ARBA" id="ARBA00023004"/>
    </source>
</evidence>
<evidence type="ECO:0000256" key="2">
    <source>
        <dbReference type="ARBA" id="ARBA00022723"/>
    </source>
</evidence>
<keyword evidence="5" id="KW-0411">Iron-sulfur</keyword>
<dbReference type="PANTHER" id="PTHR21266:SF59">
    <property type="entry name" value="BLR4922 PROTEIN"/>
    <property type="match status" value="1"/>
</dbReference>
<dbReference type="EMBL" id="CADIKH010000012">
    <property type="protein sequence ID" value="CAB3757056.1"/>
    <property type="molecule type" value="Genomic_DNA"/>
</dbReference>
<dbReference type="InterPro" id="IPR036922">
    <property type="entry name" value="Rieske_2Fe-2S_sf"/>
</dbReference>
<keyword evidence="3" id="KW-0560">Oxidoreductase</keyword>
<dbReference type="GO" id="GO:0046872">
    <property type="term" value="F:metal ion binding"/>
    <property type="evidence" value="ECO:0007669"/>
    <property type="project" value="UniProtKB-KW"/>
</dbReference>
<dbReference type="GO" id="GO:0016491">
    <property type="term" value="F:oxidoreductase activity"/>
    <property type="evidence" value="ECO:0007669"/>
    <property type="project" value="UniProtKB-KW"/>
</dbReference>
<evidence type="ECO:0000313" key="8">
    <source>
        <dbReference type="Proteomes" id="UP000494363"/>
    </source>
</evidence>
<evidence type="ECO:0000259" key="6">
    <source>
        <dbReference type="PROSITE" id="PS51296"/>
    </source>
</evidence>
<protein>
    <recommendedName>
        <fullName evidence="6">Rieske domain-containing protein</fullName>
    </recommendedName>
</protein>
<evidence type="ECO:0000256" key="5">
    <source>
        <dbReference type="ARBA" id="ARBA00023014"/>
    </source>
</evidence>
<keyword evidence="8" id="KW-1185">Reference proteome</keyword>
<reference evidence="7 8" key="1">
    <citation type="submission" date="2020-04" db="EMBL/GenBank/DDBJ databases">
        <authorList>
            <person name="De Canck E."/>
        </authorList>
    </citation>
    <scope>NUCLEOTIDE SEQUENCE [LARGE SCALE GENOMIC DNA]</scope>
    <source>
        <strain evidence="7 8">LMG 29542</strain>
    </source>
</reference>
<dbReference type="Gene3D" id="2.102.10.10">
    <property type="entry name" value="Rieske [2Fe-2S] iron-sulphur domain"/>
    <property type="match status" value="1"/>
</dbReference>
<proteinExistence type="predicted"/>
<gene>
    <name evidence="7" type="ORF">LMG29542_02993</name>
</gene>
<evidence type="ECO:0000256" key="1">
    <source>
        <dbReference type="ARBA" id="ARBA00022714"/>
    </source>
</evidence>
<dbReference type="AlphaFoldDB" id="A0A6J5DVT7"/>
<name>A0A6J5DVT7_9BURK</name>
<dbReference type="Pfam" id="PF00355">
    <property type="entry name" value="Rieske"/>
    <property type="match status" value="1"/>
</dbReference>